<comment type="caution">
    <text evidence="8">The sequence shown here is derived from an EMBL/GenBank/DDBJ whole genome shotgun (WGS) entry which is preliminary data.</text>
</comment>
<dbReference type="Gene3D" id="1.50.10.160">
    <property type="match status" value="1"/>
</dbReference>
<dbReference type="Gene3D" id="1.50.10.130">
    <property type="entry name" value="Terpene synthase, N-terminal domain"/>
    <property type="match status" value="1"/>
</dbReference>
<comment type="similarity">
    <text evidence="2">Belongs to the terpene synthase family.</text>
</comment>
<evidence type="ECO:0000256" key="1">
    <source>
        <dbReference type="ARBA" id="ARBA00001946"/>
    </source>
</evidence>
<dbReference type="SUPFAM" id="SSF48239">
    <property type="entry name" value="Terpenoid cyclases/Protein prenyltransferases"/>
    <property type="match status" value="2"/>
</dbReference>
<gene>
    <name evidence="8" type="ORF">P3X46_020109</name>
</gene>
<dbReference type="PANTHER" id="PTHR31739:SF3">
    <property type="entry name" value="ENT-KAUR-16-ENE SYNTHASE, CHLOROPLASTIC"/>
    <property type="match status" value="1"/>
</dbReference>
<evidence type="ECO:0000313" key="8">
    <source>
        <dbReference type="EMBL" id="KAJ9168609.1"/>
    </source>
</evidence>
<reference evidence="8" key="1">
    <citation type="journal article" date="2023" name="Plant Biotechnol. J.">
        <title>Chromosome-level wild Hevea brasiliensis genome provides new tools for genomic-assisted breeding and valuable loci to elevate rubber yield.</title>
        <authorList>
            <person name="Cheng H."/>
            <person name="Song X."/>
            <person name="Hu Y."/>
            <person name="Wu T."/>
            <person name="Yang Q."/>
            <person name="An Z."/>
            <person name="Feng S."/>
            <person name="Deng Z."/>
            <person name="Wu W."/>
            <person name="Zeng X."/>
            <person name="Tu M."/>
            <person name="Wang X."/>
            <person name="Huang H."/>
        </authorList>
    </citation>
    <scope>NUCLEOTIDE SEQUENCE</scope>
    <source>
        <strain evidence="8">MT/VB/25A 57/8</strain>
    </source>
</reference>
<dbReference type="SUPFAM" id="SSF48576">
    <property type="entry name" value="Terpenoid synthases"/>
    <property type="match status" value="1"/>
</dbReference>
<accession>A0ABQ9LPZ9</accession>
<dbReference type="Proteomes" id="UP001174677">
    <property type="component" value="Chromosome 11"/>
</dbReference>
<evidence type="ECO:0000313" key="9">
    <source>
        <dbReference type="Proteomes" id="UP001174677"/>
    </source>
</evidence>
<dbReference type="Pfam" id="PF01397">
    <property type="entry name" value="Terpene_synth"/>
    <property type="match status" value="1"/>
</dbReference>
<dbReference type="Gene3D" id="1.10.600.10">
    <property type="entry name" value="Farnesyl Diphosphate Synthase"/>
    <property type="match status" value="1"/>
</dbReference>
<feature type="domain" description="Terpene synthase N-terminal" evidence="6">
    <location>
        <begin position="216"/>
        <end position="415"/>
    </location>
</feature>
<dbReference type="SFLD" id="SFLDG01014">
    <property type="entry name" value="Terpene_Cyclase_Like_1_N-term"/>
    <property type="match status" value="1"/>
</dbReference>
<dbReference type="InterPro" id="IPR050148">
    <property type="entry name" value="Terpene_synthase-like"/>
</dbReference>
<keyword evidence="4" id="KW-0460">Magnesium</keyword>
<dbReference type="InterPro" id="IPR008949">
    <property type="entry name" value="Isoprenoid_synthase_dom_sf"/>
</dbReference>
<dbReference type="InterPro" id="IPR005630">
    <property type="entry name" value="Terpene_synthase_metal-bd"/>
</dbReference>
<evidence type="ECO:0000259" key="7">
    <source>
        <dbReference type="Pfam" id="PF03936"/>
    </source>
</evidence>
<dbReference type="InterPro" id="IPR036965">
    <property type="entry name" value="Terpene_synth_N_sf"/>
</dbReference>
<comment type="cofactor">
    <cofactor evidence="1">
        <name>Mg(2+)</name>
        <dbReference type="ChEBI" id="CHEBI:18420"/>
    </cofactor>
</comment>
<dbReference type="CDD" id="cd00684">
    <property type="entry name" value="Terpene_cyclase_plant_C1"/>
    <property type="match status" value="1"/>
</dbReference>
<dbReference type="InterPro" id="IPR008930">
    <property type="entry name" value="Terpenoid_cyclase/PrenylTrfase"/>
</dbReference>
<keyword evidence="3" id="KW-0479">Metal-binding</keyword>
<dbReference type="EMBL" id="JARPOI010000011">
    <property type="protein sequence ID" value="KAJ9168609.1"/>
    <property type="molecule type" value="Genomic_DNA"/>
</dbReference>
<proteinExistence type="inferred from homology"/>
<evidence type="ECO:0000256" key="2">
    <source>
        <dbReference type="ARBA" id="ARBA00006333"/>
    </source>
</evidence>
<feature type="domain" description="Terpene synthase metal-binding" evidence="7">
    <location>
        <begin position="487"/>
        <end position="722"/>
    </location>
</feature>
<evidence type="ECO:0000256" key="4">
    <source>
        <dbReference type="ARBA" id="ARBA00022842"/>
    </source>
</evidence>
<dbReference type="InterPro" id="IPR044814">
    <property type="entry name" value="Terpene_cyclase_plant_C1"/>
</dbReference>
<evidence type="ECO:0000256" key="3">
    <source>
        <dbReference type="ARBA" id="ARBA00022723"/>
    </source>
</evidence>
<keyword evidence="5" id="KW-0456">Lyase</keyword>
<dbReference type="InterPro" id="IPR001906">
    <property type="entry name" value="Terpene_synth_N"/>
</dbReference>
<name>A0ABQ9LPZ9_HEVBR</name>
<evidence type="ECO:0000259" key="6">
    <source>
        <dbReference type="Pfam" id="PF01397"/>
    </source>
</evidence>
<protein>
    <submittedName>
        <fullName evidence="8">Uncharacterized protein</fullName>
    </submittedName>
</protein>
<dbReference type="PANTHER" id="PTHR31739">
    <property type="entry name" value="ENT-COPALYL DIPHOSPHATE SYNTHASE, CHLOROPLASTIC"/>
    <property type="match status" value="1"/>
</dbReference>
<keyword evidence="9" id="KW-1185">Reference proteome</keyword>
<evidence type="ECO:0000256" key="5">
    <source>
        <dbReference type="ARBA" id="ARBA00023239"/>
    </source>
</evidence>
<sequence>MSSSSSSFFSSSSSIPANVRDLRSGLVTEVNTSIQWFDGTKERIKKMFDKIELSVSSYDTAWVAMVPSPNTPEAPFFPECAKWIVDNQLSDGSWGLPHRHPLLVKDALSSTLACVLALKRWGIGENQINKGLQFIELNSASLTDQKQHTPFGFDITFPGMLEHAKDLALNLPLKSEYVDAMLCGRDLELRSGYGGNTEARKAYLAYVSEGLGKLQDWKMVMNYQRKNGSLFNSPSTTAAAFSHLQDADCLRYLQSVLEKFGNAVPTIYPLDMYARLSMVDMLERLGIDRHFRKEIKFMLDETYGYWLQGNEEIFLDCATCAMAFRILRVNGYEVSSDMLTQFTKECFFSSLGGYLKDTRGALELFKASQIIYPDESLLEKQNSWTNHFLKQELSSGSIYADRLGKHLTTEVQDALNFPYYADLERLSNRRSIEHYTVDETRILKTSYRCSNIGNEHFLKLAVEDFNVCQSVHREELEHLARWVMEKRLDKLKFARQKLDYCYFSSAATLFAPELSDARMSWAKNAVLTTVVDDFFDVGGSEEELVNLIQLIEKWDVDGSTHCCSEHVEILFSALHSTICEIGDKAFTWQGRKVTSHIIEIWLDLLKSMFTETRWSRIKMTPTLDEYMTNGYVSIALGPIVLPALYFVGPKLTEEEVRNPELHDLFKAMSTCGRLLNDWRGFQRESKEGKLNAVSLHMIHGSGVVTEEEAIRKLKDLISSHRRQLLRLVLRENNSIIPRPCKDLFWKMIKVLHLFYMKDDGFTLDEMINAANAVVAKPISFHELENLWMEN</sequence>
<organism evidence="8 9">
    <name type="scientific">Hevea brasiliensis</name>
    <name type="common">Para rubber tree</name>
    <name type="synonym">Siphonia brasiliensis</name>
    <dbReference type="NCBI Taxonomy" id="3981"/>
    <lineage>
        <taxon>Eukaryota</taxon>
        <taxon>Viridiplantae</taxon>
        <taxon>Streptophyta</taxon>
        <taxon>Embryophyta</taxon>
        <taxon>Tracheophyta</taxon>
        <taxon>Spermatophyta</taxon>
        <taxon>Magnoliopsida</taxon>
        <taxon>eudicotyledons</taxon>
        <taxon>Gunneridae</taxon>
        <taxon>Pentapetalae</taxon>
        <taxon>rosids</taxon>
        <taxon>fabids</taxon>
        <taxon>Malpighiales</taxon>
        <taxon>Euphorbiaceae</taxon>
        <taxon>Crotonoideae</taxon>
        <taxon>Micrandreae</taxon>
        <taxon>Hevea</taxon>
    </lineage>
</organism>
<dbReference type="Pfam" id="PF03936">
    <property type="entry name" value="Terpene_synth_C"/>
    <property type="match status" value="1"/>
</dbReference>